<comment type="caution">
    <text evidence="1">The sequence shown here is derived from an EMBL/GenBank/DDBJ whole genome shotgun (WGS) entry which is preliminary data.</text>
</comment>
<protein>
    <submittedName>
        <fullName evidence="1">Uncharacterized protein</fullName>
    </submittedName>
</protein>
<reference evidence="1" key="1">
    <citation type="journal article" date="2010" name="Genomics">
        <title>Tracing phylogenomic events leading to diversity of Haemophilus influenzae and the emergence of Brazilian Purpuric Fever (BPF)-associated clones.</title>
        <authorList>
            <person name="Papazisi L."/>
            <person name="Ratnayake S."/>
            <person name="Remortel B.G."/>
            <person name="Bock G.R."/>
            <person name="Liang W."/>
            <person name="Saeed A.I."/>
            <person name="Liu J."/>
            <person name="Fleischmann R.D."/>
            <person name="Kilian M."/>
            <person name="Peterson S.N."/>
        </authorList>
    </citation>
    <scope>NUCLEOTIDE SEQUENCE [LARGE SCALE GENOMIC DNA]</scope>
    <source>
        <strain evidence="1">HK1212</strain>
    </source>
</reference>
<proteinExistence type="predicted"/>
<dbReference type="EMBL" id="ABFC01000197">
    <property type="protein sequence ID" value="EFA29315.1"/>
    <property type="molecule type" value="Genomic_DNA"/>
</dbReference>
<sequence length="55" mass="6441">MFVNQQKVRSFFTALFTCYLILLNQMATQIAKSEQDDTRNWLNNHSFSLCPILSL</sequence>
<gene>
    <name evidence="1" type="ORF">HAINFHK1212_1057</name>
</gene>
<organism evidence="1">
    <name type="scientific">Haemophilus influenzae HK1212</name>
    <dbReference type="NCBI Taxonomy" id="456482"/>
    <lineage>
        <taxon>Bacteria</taxon>
        <taxon>Pseudomonadati</taxon>
        <taxon>Pseudomonadota</taxon>
        <taxon>Gammaproteobacteria</taxon>
        <taxon>Pasteurellales</taxon>
        <taxon>Pasteurellaceae</taxon>
        <taxon>Haemophilus</taxon>
    </lineage>
</organism>
<accession>A0A7G2K1M0</accession>
<dbReference type="AlphaFoldDB" id="A0A7G2K1M0"/>
<name>A0A7G2K1M0_HAEIF</name>
<evidence type="ECO:0000313" key="1">
    <source>
        <dbReference type="EMBL" id="EFA29315.1"/>
    </source>
</evidence>